<accession>A0A023FZ08</accession>
<sequence>MLLLAFLIVGFGLRSAKGTSEYKPEEQNDPQIYEAALKMVSMNSTLRLLMFSRGFENKIPQCLFSKFLLNEESGPVRTLQTDFINNKTSFPQLNSTVHVTVSNSTPPYLQINFKEVSGHYDSNWTYAQDLKYANAEECILLQDASGKLTPAPCTLWGYGLSDNCRERFKQMCGAGNLVNLTQCTQDEKKKGEDTLMIPQC</sequence>
<dbReference type="AlphaFoldDB" id="A0A023FZ08"/>
<dbReference type="SUPFAM" id="SSF50814">
    <property type="entry name" value="Lipocalins"/>
    <property type="match status" value="1"/>
</dbReference>
<reference evidence="2" key="1">
    <citation type="submission" date="2014-03" db="EMBL/GenBank/DDBJ databases">
        <title>The sialotranscriptome of Amblyomma triste, Amblyomma parvum and Amblyomma cajennense ticks, uncovered by 454-based RNA-seq.</title>
        <authorList>
            <person name="Garcia G.R."/>
            <person name="Gardinassi L.G."/>
            <person name="Ribeiro J.M."/>
            <person name="Anatrielo E."/>
            <person name="Ferreira B.R."/>
            <person name="Moreira H.N."/>
            <person name="Mafra C."/>
            <person name="Olegario M.M."/>
            <person name="Szabo P.J."/>
            <person name="Miranda-Santos I.K."/>
            <person name="Maruyama S.R."/>
        </authorList>
    </citation>
    <scope>NUCLEOTIDE SEQUENCE</scope>
    <source>
        <strain evidence="2">Araguapaz</strain>
        <tissue evidence="2">Salivary glands</tissue>
    </source>
</reference>
<evidence type="ECO:0000313" key="2">
    <source>
        <dbReference type="EMBL" id="JAC26757.1"/>
    </source>
</evidence>
<proteinExistence type="evidence at transcript level"/>
<feature type="signal peptide" evidence="1">
    <location>
        <begin position="1"/>
        <end position="18"/>
    </location>
</feature>
<dbReference type="EMBL" id="GBBL01000563">
    <property type="protein sequence ID" value="JAC26757.1"/>
    <property type="molecule type" value="mRNA"/>
</dbReference>
<dbReference type="InterPro" id="IPR012674">
    <property type="entry name" value="Calycin"/>
</dbReference>
<feature type="chain" id="PRO_5001517803" evidence="1">
    <location>
        <begin position="19"/>
        <end position="200"/>
    </location>
</feature>
<protein>
    <submittedName>
        <fullName evidence="2">Putative secreted protein 94</fullName>
    </submittedName>
</protein>
<evidence type="ECO:0000256" key="1">
    <source>
        <dbReference type="SAM" id="SignalP"/>
    </source>
</evidence>
<dbReference type="Gene3D" id="2.40.128.20">
    <property type="match status" value="1"/>
</dbReference>
<keyword evidence="1" id="KW-0732">Signal</keyword>
<organism evidence="2">
    <name type="scientific">Amblyomma parvum</name>
    <name type="common">South American tick</name>
    <dbReference type="NCBI Taxonomy" id="251391"/>
    <lineage>
        <taxon>Eukaryota</taxon>
        <taxon>Metazoa</taxon>
        <taxon>Ecdysozoa</taxon>
        <taxon>Arthropoda</taxon>
        <taxon>Chelicerata</taxon>
        <taxon>Arachnida</taxon>
        <taxon>Acari</taxon>
        <taxon>Parasitiformes</taxon>
        <taxon>Ixodida</taxon>
        <taxon>Ixodoidea</taxon>
        <taxon>Ixodidae</taxon>
        <taxon>Amblyomminae</taxon>
        <taxon>Amblyomma</taxon>
    </lineage>
</organism>
<name>A0A023FZ08_AMBPA</name>